<dbReference type="EMBL" id="JARBHB010000003">
    <property type="protein sequence ID" value="KAJ8889733.1"/>
    <property type="molecule type" value="Genomic_DNA"/>
</dbReference>
<accession>A0ABQ9I171</accession>
<organism evidence="1 2">
    <name type="scientific">Dryococelus australis</name>
    <dbReference type="NCBI Taxonomy" id="614101"/>
    <lineage>
        <taxon>Eukaryota</taxon>
        <taxon>Metazoa</taxon>
        <taxon>Ecdysozoa</taxon>
        <taxon>Arthropoda</taxon>
        <taxon>Hexapoda</taxon>
        <taxon>Insecta</taxon>
        <taxon>Pterygota</taxon>
        <taxon>Neoptera</taxon>
        <taxon>Polyneoptera</taxon>
        <taxon>Phasmatodea</taxon>
        <taxon>Verophasmatodea</taxon>
        <taxon>Anareolatae</taxon>
        <taxon>Phasmatidae</taxon>
        <taxon>Eurycanthinae</taxon>
        <taxon>Dryococelus</taxon>
    </lineage>
</organism>
<reference evidence="1 2" key="1">
    <citation type="submission" date="2023-02" db="EMBL/GenBank/DDBJ databases">
        <title>LHISI_Scaffold_Assembly.</title>
        <authorList>
            <person name="Stuart O.P."/>
            <person name="Cleave R."/>
            <person name="Magrath M.J.L."/>
            <person name="Mikheyev A.S."/>
        </authorList>
    </citation>
    <scope>NUCLEOTIDE SEQUENCE [LARGE SCALE GENOMIC DNA]</scope>
    <source>
        <strain evidence="1">Daus_M_001</strain>
        <tissue evidence="1">Leg muscle</tissue>
    </source>
</reference>
<sequence>MSAECGINKELEKSIEKEIQKWLHILHAVIDVSGKFFNLAALMATHNPNLSQALQHFKKGQVSYLSKTTQNEVIELMAEKIPDNILNDVLQAKY</sequence>
<name>A0ABQ9I171_9NEOP</name>
<evidence type="ECO:0000313" key="1">
    <source>
        <dbReference type="EMBL" id="KAJ8889733.1"/>
    </source>
</evidence>
<gene>
    <name evidence="1" type="ORF">PR048_009234</name>
</gene>
<evidence type="ECO:0000313" key="2">
    <source>
        <dbReference type="Proteomes" id="UP001159363"/>
    </source>
</evidence>
<comment type="caution">
    <text evidence="1">The sequence shown here is derived from an EMBL/GenBank/DDBJ whole genome shotgun (WGS) entry which is preliminary data.</text>
</comment>
<protein>
    <submittedName>
        <fullName evidence="1">Uncharacterized protein</fullName>
    </submittedName>
</protein>
<keyword evidence="2" id="KW-1185">Reference proteome</keyword>
<proteinExistence type="predicted"/>
<dbReference type="Proteomes" id="UP001159363">
    <property type="component" value="Chromosome 3"/>
</dbReference>